<protein>
    <submittedName>
        <fullName evidence="1">Uncharacterized protein</fullName>
    </submittedName>
</protein>
<evidence type="ECO:0000313" key="2">
    <source>
        <dbReference type="Proteomes" id="UP001174909"/>
    </source>
</evidence>
<dbReference type="EMBL" id="CASHTH010002693">
    <property type="protein sequence ID" value="CAI8033787.1"/>
    <property type="molecule type" value="Genomic_DNA"/>
</dbReference>
<dbReference type="Proteomes" id="UP001174909">
    <property type="component" value="Unassembled WGS sequence"/>
</dbReference>
<keyword evidence="2" id="KW-1185">Reference proteome</keyword>
<gene>
    <name evidence="1" type="ORF">GBAR_LOCUS19058</name>
</gene>
<evidence type="ECO:0000313" key="1">
    <source>
        <dbReference type="EMBL" id="CAI8033787.1"/>
    </source>
</evidence>
<name>A0AA35SR85_GEOBA</name>
<proteinExistence type="predicted"/>
<dbReference type="AlphaFoldDB" id="A0AA35SR85"/>
<reference evidence="1" key="1">
    <citation type="submission" date="2023-03" db="EMBL/GenBank/DDBJ databases">
        <authorList>
            <person name="Steffen K."/>
            <person name="Cardenas P."/>
        </authorList>
    </citation>
    <scope>NUCLEOTIDE SEQUENCE</scope>
</reference>
<accession>A0AA35SR85</accession>
<sequence>MLCKVRQLSFPPTAFPLVTTEHLKLLHLSTDVFVQHGTPVRRLAEWTWSSLSLYSGGRLL</sequence>
<comment type="caution">
    <text evidence="1">The sequence shown here is derived from an EMBL/GenBank/DDBJ whole genome shotgun (WGS) entry which is preliminary data.</text>
</comment>
<organism evidence="1 2">
    <name type="scientific">Geodia barretti</name>
    <name type="common">Barrett's horny sponge</name>
    <dbReference type="NCBI Taxonomy" id="519541"/>
    <lineage>
        <taxon>Eukaryota</taxon>
        <taxon>Metazoa</taxon>
        <taxon>Porifera</taxon>
        <taxon>Demospongiae</taxon>
        <taxon>Heteroscleromorpha</taxon>
        <taxon>Tetractinellida</taxon>
        <taxon>Astrophorina</taxon>
        <taxon>Geodiidae</taxon>
        <taxon>Geodia</taxon>
    </lineage>
</organism>